<dbReference type="AlphaFoldDB" id="X1EB47"/>
<comment type="caution">
    <text evidence="1">The sequence shown here is derived from an EMBL/GenBank/DDBJ whole genome shotgun (WGS) entry which is preliminary data.</text>
</comment>
<reference evidence="1" key="1">
    <citation type="journal article" date="2014" name="Front. Microbiol.">
        <title>High frequency of phylogenetically diverse reductive dehalogenase-homologous genes in deep subseafloor sedimentary metagenomes.</title>
        <authorList>
            <person name="Kawai M."/>
            <person name="Futagami T."/>
            <person name="Toyoda A."/>
            <person name="Takaki Y."/>
            <person name="Nishi S."/>
            <person name="Hori S."/>
            <person name="Arai W."/>
            <person name="Tsubouchi T."/>
            <person name="Morono Y."/>
            <person name="Uchiyama I."/>
            <person name="Ito T."/>
            <person name="Fujiyama A."/>
            <person name="Inagaki F."/>
            <person name="Takami H."/>
        </authorList>
    </citation>
    <scope>NUCLEOTIDE SEQUENCE</scope>
    <source>
        <strain evidence="1">Expedition CK06-06</strain>
    </source>
</reference>
<accession>X1EB47</accession>
<proteinExistence type="predicted"/>
<name>X1EB47_9ZZZZ</name>
<sequence length="42" mass="4728">VLVLVVREVVVRNLEQSLTTIPPVELVLASHELAENLEEFKT</sequence>
<evidence type="ECO:0000313" key="1">
    <source>
        <dbReference type="EMBL" id="GAH05898.1"/>
    </source>
</evidence>
<protein>
    <submittedName>
        <fullName evidence="1">Uncharacterized protein</fullName>
    </submittedName>
</protein>
<organism evidence="1">
    <name type="scientific">marine sediment metagenome</name>
    <dbReference type="NCBI Taxonomy" id="412755"/>
    <lineage>
        <taxon>unclassified sequences</taxon>
        <taxon>metagenomes</taxon>
        <taxon>ecological metagenomes</taxon>
    </lineage>
</organism>
<feature type="non-terminal residue" evidence="1">
    <location>
        <position position="1"/>
    </location>
</feature>
<dbReference type="EMBL" id="BART01038523">
    <property type="protein sequence ID" value="GAH05898.1"/>
    <property type="molecule type" value="Genomic_DNA"/>
</dbReference>
<gene>
    <name evidence="1" type="ORF">S01H4_63839</name>
</gene>